<comment type="caution">
    <text evidence="2">The sequence shown here is derived from an EMBL/GenBank/DDBJ whole genome shotgun (WGS) entry which is preliminary data.</text>
</comment>
<feature type="region of interest" description="Disordered" evidence="1">
    <location>
        <begin position="1"/>
        <end position="61"/>
    </location>
</feature>
<keyword evidence="3" id="KW-1185">Reference proteome</keyword>
<gene>
    <name evidence="2" type="ORF">ElyMa_001855600</name>
</gene>
<dbReference type="Proteomes" id="UP000762676">
    <property type="component" value="Unassembled WGS sequence"/>
</dbReference>
<reference evidence="2 3" key="1">
    <citation type="journal article" date="2021" name="Elife">
        <title>Chloroplast acquisition without the gene transfer in kleptoplastic sea slugs, Plakobranchus ocellatus.</title>
        <authorList>
            <person name="Maeda T."/>
            <person name="Takahashi S."/>
            <person name="Yoshida T."/>
            <person name="Shimamura S."/>
            <person name="Takaki Y."/>
            <person name="Nagai Y."/>
            <person name="Toyoda A."/>
            <person name="Suzuki Y."/>
            <person name="Arimoto A."/>
            <person name="Ishii H."/>
            <person name="Satoh N."/>
            <person name="Nishiyama T."/>
            <person name="Hasebe M."/>
            <person name="Maruyama T."/>
            <person name="Minagawa J."/>
            <person name="Obokata J."/>
            <person name="Shigenobu S."/>
        </authorList>
    </citation>
    <scope>NUCLEOTIDE SEQUENCE [LARGE SCALE GENOMIC DNA]</scope>
</reference>
<sequence>MCVNSLSQGLNVDLPKAGLEPRTSRSESRASTTRPRRHTSMEPSGKDTRSEIGRYGFDPRPSQTKDFRIGILLVADPSSVWHYGFGAKSGRPGVRIM</sequence>
<evidence type="ECO:0000313" key="2">
    <source>
        <dbReference type="EMBL" id="GFR61792.1"/>
    </source>
</evidence>
<evidence type="ECO:0000256" key="1">
    <source>
        <dbReference type="SAM" id="MobiDB-lite"/>
    </source>
</evidence>
<dbReference type="EMBL" id="BMAT01003761">
    <property type="protein sequence ID" value="GFR61792.1"/>
    <property type="molecule type" value="Genomic_DNA"/>
</dbReference>
<accession>A0AAV4EL27</accession>
<name>A0AAV4EL27_9GAST</name>
<dbReference type="AlphaFoldDB" id="A0AAV4EL27"/>
<protein>
    <submittedName>
        <fullName evidence="2">Uncharacterized protein</fullName>
    </submittedName>
</protein>
<organism evidence="2 3">
    <name type="scientific">Elysia marginata</name>
    <dbReference type="NCBI Taxonomy" id="1093978"/>
    <lineage>
        <taxon>Eukaryota</taxon>
        <taxon>Metazoa</taxon>
        <taxon>Spiralia</taxon>
        <taxon>Lophotrochozoa</taxon>
        <taxon>Mollusca</taxon>
        <taxon>Gastropoda</taxon>
        <taxon>Heterobranchia</taxon>
        <taxon>Euthyneura</taxon>
        <taxon>Panpulmonata</taxon>
        <taxon>Sacoglossa</taxon>
        <taxon>Placobranchoidea</taxon>
        <taxon>Plakobranchidae</taxon>
        <taxon>Elysia</taxon>
    </lineage>
</organism>
<evidence type="ECO:0000313" key="3">
    <source>
        <dbReference type="Proteomes" id="UP000762676"/>
    </source>
</evidence>
<feature type="compositionally biased region" description="Polar residues" evidence="1">
    <location>
        <begin position="1"/>
        <end position="10"/>
    </location>
</feature>
<proteinExistence type="predicted"/>